<comment type="caution">
    <text evidence="1">The sequence shown here is derived from an EMBL/GenBank/DDBJ whole genome shotgun (WGS) entry which is preliminary data.</text>
</comment>
<dbReference type="EMBL" id="JBHRYC010000026">
    <property type="protein sequence ID" value="MFC3636965.1"/>
    <property type="molecule type" value="Genomic_DNA"/>
</dbReference>
<reference evidence="2" key="1">
    <citation type="journal article" date="2019" name="Int. J. Syst. Evol. Microbiol.">
        <title>The Global Catalogue of Microorganisms (GCM) 10K type strain sequencing project: providing services to taxonomists for standard genome sequencing and annotation.</title>
        <authorList>
            <consortium name="The Broad Institute Genomics Platform"/>
            <consortium name="The Broad Institute Genome Sequencing Center for Infectious Disease"/>
            <person name="Wu L."/>
            <person name="Ma J."/>
        </authorList>
    </citation>
    <scope>NUCLEOTIDE SEQUENCE [LARGE SCALE GENOMIC DNA]</scope>
    <source>
        <strain evidence="2">KCTC 42282</strain>
    </source>
</reference>
<gene>
    <name evidence="1" type="ORF">ACFONL_06135</name>
</gene>
<proteinExistence type="predicted"/>
<dbReference type="RefSeq" id="WP_191318103.1">
    <property type="nucleotide sequence ID" value="NZ_BNCG01000002.1"/>
</dbReference>
<sequence length="87" mass="10105">MARRTIDYLLREIEVLATSTQDTGEIIQKVMESLRRFRILRELERPISDAEWQGILLSARDLMNMRMPYGHIVNEVITREIGMADAG</sequence>
<evidence type="ECO:0000313" key="2">
    <source>
        <dbReference type="Proteomes" id="UP001595704"/>
    </source>
</evidence>
<evidence type="ECO:0000313" key="1">
    <source>
        <dbReference type="EMBL" id="MFC3636965.1"/>
    </source>
</evidence>
<dbReference type="Proteomes" id="UP001595704">
    <property type="component" value="Unassembled WGS sequence"/>
</dbReference>
<accession>A0ABV7UEX7</accession>
<name>A0ABV7UEX7_9HYPH</name>
<protein>
    <submittedName>
        <fullName evidence="1">Uncharacterized protein</fullName>
    </submittedName>
</protein>
<keyword evidence="2" id="KW-1185">Reference proteome</keyword>
<organism evidence="1 2">
    <name type="scientific">Camelimonas fluminis</name>
    <dbReference type="NCBI Taxonomy" id="1576911"/>
    <lineage>
        <taxon>Bacteria</taxon>
        <taxon>Pseudomonadati</taxon>
        <taxon>Pseudomonadota</taxon>
        <taxon>Alphaproteobacteria</taxon>
        <taxon>Hyphomicrobiales</taxon>
        <taxon>Chelatococcaceae</taxon>
        <taxon>Camelimonas</taxon>
    </lineage>
</organism>